<dbReference type="CDD" id="cd13395">
    <property type="entry name" value="ASKHA_NBD_Arp4_ACTL6-like"/>
    <property type="match status" value="1"/>
</dbReference>
<dbReference type="Gene3D" id="3.90.640.10">
    <property type="entry name" value="Actin, Chain A, domain 4"/>
    <property type="match status" value="1"/>
</dbReference>
<evidence type="ECO:0000256" key="2">
    <source>
        <dbReference type="RuleBase" id="RU000487"/>
    </source>
</evidence>
<name>A0A1X7V093_AMPQE</name>
<dbReference type="SUPFAM" id="SSF53067">
    <property type="entry name" value="Actin-like ATPase domain"/>
    <property type="match status" value="2"/>
</dbReference>
<evidence type="ECO:0008006" key="6">
    <source>
        <dbReference type="Google" id="ProtNLM"/>
    </source>
</evidence>
<dbReference type="Proteomes" id="UP000007879">
    <property type="component" value="Unassembled WGS sequence"/>
</dbReference>
<dbReference type="FunFam" id="3.30.420.40:FF:000058">
    <property type="entry name" value="Putative actin-related protein 5"/>
    <property type="match status" value="1"/>
</dbReference>
<accession>A0A1X7V093</accession>
<evidence type="ECO:0000313" key="4">
    <source>
        <dbReference type="EnsemblMetazoa" id="Aqu2.1.33443_001"/>
    </source>
</evidence>
<dbReference type="FunFam" id="3.30.420.40:FF:000050">
    <property type="entry name" value="Actin, alpha skeletal muscle"/>
    <property type="match status" value="1"/>
</dbReference>
<evidence type="ECO:0000256" key="1">
    <source>
        <dbReference type="ARBA" id="ARBA00006752"/>
    </source>
</evidence>
<dbReference type="Gene3D" id="2.30.36.70">
    <property type="entry name" value="Actin, Chain A, domain 2"/>
    <property type="match status" value="1"/>
</dbReference>
<gene>
    <name evidence="4" type="primary">100638132</name>
</gene>
<dbReference type="SMART" id="SM00268">
    <property type="entry name" value="ACTIN"/>
    <property type="match status" value="1"/>
</dbReference>
<evidence type="ECO:0000256" key="3">
    <source>
        <dbReference type="SAM" id="MobiDB-lite"/>
    </source>
</evidence>
<dbReference type="KEGG" id="aqu:100638132"/>
<dbReference type="PROSITE" id="PS00432">
    <property type="entry name" value="ACTINS_2"/>
    <property type="match status" value="1"/>
</dbReference>
<dbReference type="Pfam" id="PF00022">
    <property type="entry name" value="Actin"/>
    <property type="match status" value="1"/>
</dbReference>
<comment type="similarity">
    <text evidence="1 2">Belongs to the actin family.</text>
</comment>
<dbReference type="PRINTS" id="PR00190">
    <property type="entry name" value="ACTIN"/>
</dbReference>
<dbReference type="InterPro" id="IPR004000">
    <property type="entry name" value="Actin"/>
</dbReference>
<dbReference type="EnsemblMetazoa" id="XM_003386149.3">
    <property type="protein sequence ID" value="XP_003386197.1"/>
    <property type="gene ID" value="LOC100638132"/>
</dbReference>
<dbReference type="eggNOG" id="KOG0679">
    <property type="taxonomic scope" value="Eukaryota"/>
</dbReference>
<dbReference type="EnsemblMetazoa" id="Aqu2.1.33443_001">
    <property type="protein sequence ID" value="Aqu2.1.33443_001"/>
    <property type="gene ID" value="Aqu2.1.33443"/>
</dbReference>
<dbReference type="Gene3D" id="3.30.420.40">
    <property type="match status" value="2"/>
</dbReference>
<dbReference type="AlphaFoldDB" id="A0A1X7V093"/>
<sequence>MSGGVYGGDEVGALVFDIGSCTSRVGYAGEDCPKADIPTVIGVGPGEDTPMDTEDSEAPIKPAPSNKYYIDTTVIGRPREGVEMKTPLKDGIIKDWELYQQLINHLYTKHIKTDSDLHPVLMTEPTWNTKSDREKLTELMFETYKVPAFFLSKTAVLSAFANGRSTALVIDSGANQTSAVPVHDGYALSSATTRTPLAGDFITAQCRGFLDEQKIEVVPHYLVASKEPVKERAPANYVKKKVPEVTTSFHEYMVKKVISDFQASICQVSTSSLRDEIETSTSIPTTLYEFPNGYNINLTVEKFKLTEGLFDSSTGHVKGISGGNLLSIPNVALHSASVCDSEIKPALYGSVVVVGGNSLLNGFTERLNRDLTTKTPQSVRIKMVQNVSTVERKFSSWIGGSILASLGTFQQMWISKQEYEETGKSVVQKKCP</sequence>
<organism evidence="4">
    <name type="scientific">Amphimedon queenslandica</name>
    <name type="common">Sponge</name>
    <dbReference type="NCBI Taxonomy" id="400682"/>
    <lineage>
        <taxon>Eukaryota</taxon>
        <taxon>Metazoa</taxon>
        <taxon>Porifera</taxon>
        <taxon>Demospongiae</taxon>
        <taxon>Heteroscleromorpha</taxon>
        <taxon>Haplosclerida</taxon>
        <taxon>Niphatidae</taxon>
        <taxon>Amphimedon</taxon>
    </lineage>
</organism>
<dbReference type="InterPro" id="IPR043129">
    <property type="entry name" value="ATPase_NBD"/>
</dbReference>
<proteinExistence type="inferred from homology"/>
<evidence type="ECO:0000313" key="5">
    <source>
        <dbReference type="Proteomes" id="UP000007879"/>
    </source>
</evidence>
<dbReference type="PANTHER" id="PTHR11937">
    <property type="entry name" value="ACTIN"/>
    <property type="match status" value="1"/>
</dbReference>
<dbReference type="InterPro" id="IPR004001">
    <property type="entry name" value="Actin_CS"/>
</dbReference>
<keyword evidence="5" id="KW-1185">Reference proteome</keyword>
<reference evidence="4" key="2">
    <citation type="submission" date="2017-05" db="UniProtKB">
        <authorList>
            <consortium name="EnsemblMetazoa"/>
        </authorList>
    </citation>
    <scope>IDENTIFICATION</scope>
</reference>
<dbReference type="STRING" id="400682.A0A1X7V093"/>
<dbReference type="InParanoid" id="A0A1X7V093"/>
<reference evidence="5" key="1">
    <citation type="journal article" date="2010" name="Nature">
        <title>The Amphimedon queenslandica genome and the evolution of animal complexity.</title>
        <authorList>
            <person name="Srivastava M."/>
            <person name="Simakov O."/>
            <person name="Chapman J."/>
            <person name="Fahey B."/>
            <person name="Gauthier M.E."/>
            <person name="Mitros T."/>
            <person name="Richards G.S."/>
            <person name="Conaco C."/>
            <person name="Dacre M."/>
            <person name="Hellsten U."/>
            <person name="Larroux C."/>
            <person name="Putnam N.H."/>
            <person name="Stanke M."/>
            <person name="Adamska M."/>
            <person name="Darling A."/>
            <person name="Degnan S.M."/>
            <person name="Oakley T.H."/>
            <person name="Plachetzki D.C."/>
            <person name="Zhai Y."/>
            <person name="Adamski M."/>
            <person name="Calcino A."/>
            <person name="Cummins S.F."/>
            <person name="Goodstein D.M."/>
            <person name="Harris C."/>
            <person name="Jackson D.J."/>
            <person name="Leys S.P."/>
            <person name="Shu S."/>
            <person name="Woodcroft B.J."/>
            <person name="Vervoort M."/>
            <person name="Kosik K.S."/>
            <person name="Manning G."/>
            <person name="Degnan B.M."/>
            <person name="Rokhsar D.S."/>
        </authorList>
    </citation>
    <scope>NUCLEOTIDE SEQUENCE [LARGE SCALE GENOMIC DNA]</scope>
</reference>
<feature type="region of interest" description="Disordered" evidence="3">
    <location>
        <begin position="40"/>
        <end position="64"/>
    </location>
</feature>
<protein>
    <recommendedName>
        <fullName evidence="6">Actin, cytoplasmic</fullName>
    </recommendedName>
</protein>
<dbReference type="OrthoDB" id="5132116at2759"/>